<dbReference type="Proteomes" id="UP000636709">
    <property type="component" value="Unassembled WGS sequence"/>
</dbReference>
<dbReference type="SUPFAM" id="SSF56112">
    <property type="entry name" value="Protein kinase-like (PK-like)"/>
    <property type="match status" value="1"/>
</dbReference>
<evidence type="ECO:0000256" key="8">
    <source>
        <dbReference type="ARBA" id="ARBA00048679"/>
    </source>
</evidence>
<evidence type="ECO:0000256" key="4">
    <source>
        <dbReference type="ARBA" id="ARBA00022741"/>
    </source>
</evidence>
<dbReference type="Gene3D" id="1.10.510.10">
    <property type="entry name" value="Transferase(Phosphotransferase) domain 1"/>
    <property type="match status" value="1"/>
</dbReference>
<comment type="catalytic activity">
    <reaction evidence="8">
        <text>L-seryl-[protein] + ATP = O-phospho-L-seryl-[protein] + ADP + H(+)</text>
        <dbReference type="Rhea" id="RHEA:17989"/>
        <dbReference type="Rhea" id="RHEA-COMP:9863"/>
        <dbReference type="Rhea" id="RHEA-COMP:11604"/>
        <dbReference type="ChEBI" id="CHEBI:15378"/>
        <dbReference type="ChEBI" id="CHEBI:29999"/>
        <dbReference type="ChEBI" id="CHEBI:30616"/>
        <dbReference type="ChEBI" id="CHEBI:83421"/>
        <dbReference type="ChEBI" id="CHEBI:456216"/>
        <dbReference type="EC" id="2.7.11.1"/>
    </reaction>
</comment>
<protein>
    <recommendedName>
        <fullName evidence="1">non-specific serine/threonine protein kinase</fullName>
        <ecNumber evidence="1">2.7.11.1</ecNumber>
    </recommendedName>
</protein>
<name>A0A835BGH5_9POAL</name>
<dbReference type="PROSITE" id="PS50011">
    <property type="entry name" value="PROTEIN_KINASE_DOM"/>
    <property type="match status" value="1"/>
</dbReference>
<dbReference type="GO" id="GO:0005524">
    <property type="term" value="F:ATP binding"/>
    <property type="evidence" value="ECO:0007669"/>
    <property type="project" value="UniProtKB-KW"/>
</dbReference>
<organism evidence="10 11">
    <name type="scientific">Digitaria exilis</name>
    <dbReference type="NCBI Taxonomy" id="1010633"/>
    <lineage>
        <taxon>Eukaryota</taxon>
        <taxon>Viridiplantae</taxon>
        <taxon>Streptophyta</taxon>
        <taxon>Embryophyta</taxon>
        <taxon>Tracheophyta</taxon>
        <taxon>Spermatophyta</taxon>
        <taxon>Magnoliopsida</taxon>
        <taxon>Liliopsida</taxon>
        <taxon>Poales</taxon>
        <taxon>Poaceae</taxon>
        <taxon>PACMAD clade</taxon>
        <taxon>Panicoideae</taxon>
        <taxon>Panicodae</taxon>
        <taxon>Paniceae</taxon>
        <taxon>Anthephorinae</taxon>
        <taxon>Digitaria</taxon>
    </lineage>
</organism>
<keyword evidence="2" id="KW-0723">Serine/threonine-protein kinase</keyword>
<dbReference type="SMART" id="SM00220">
    <property type="entry name" value="S_TKc"/>
    <property type="match status" value="1"/>
</dbReference>
<keyword evidence="6" id="KW-0067">ATP-binding</keyword>
<evidence type="ECO:0000313" key="11">
    <source>
        <dbReference type="Proteomes" id="UP000636709"/>
    </source>
</evidence>
<dbReference type="InterPro" id="IPR052239">
    <property type="entry name" value="Ser/Thr-specific_kinases"/>
</dbReference>
<dbReference type="PANTHER" id="PTHR45998">
    <property type="entry name" value="SERINE/THREONINE-PROTEIN KINASE 16"/>
    <property type="match status" value="1"/>
</dbReference>
<dbReference type="AlphaFoldDB" id="A0A835BGH5"/>
<accession>A0A835BGH5</accession>
<dbReference type="OrthoDB" id="248923at2759"/>
<evidence type="ECO:0000259" key="9">
    <source>
        <dbReference type="PROSITE" id="PS50011"/>
    </source>
</evidence>
<dbReference type="Gene3D" id="3.30.200.20">
    <property type="entry name" value="Phosphorylase Kinase, domain 1"/>
    <property type="match status" value="1"/>
</dbReference>
<dbReference type="EC" id="2.7.11.1" evidence="1"/>
<evidence type="ECO:0000256" key="3">
    <source>
        <dbReference type="ARBA" id="ARBA00022679"/>
    </source>
</evidence>
<dbReference type="PANTHER" id="PTHR45998:SF2">
    <property type="entry name" value="SERINE_THREONINE-PROTEIN KINASE 16"/>
    <property type="match status" value="1"/>
</dbReference>
<keyword evidence="3" id="KW-0808">Transferase</keyword>
<keyword evidence="4" id="KW-0547">Nucleotide-binding</keyword>
<feature type="domain" description="Protein kinase" evidence="9">
    <location>
        <begin position="28"/>
        <end position="377"/>
    </location>
</feature>
<evidence type="ECO:0000256" key="6">
    <source>
        <dbReference type="ARBA" id="ARBA00022840"/>
    </source>
</evidence>
<comment type="caution">
    <text evidence="10">The sequence shown here is derived from an EMBL/GenBank/DDBJ whole genome shotgun (WGS) entry which is preliminary data.</text>
</comment>
<keyword evidence="11" id="KW-1185">Reference proteome</keyword>
<dbReference type="PROSITE" id="PS00108">
    <property type="entry name" value="PROTEIN_KINASE_ST"/>
    <property type="match status" value="1"/>
</dbReference>
<comment type="catalytic activity">
    <reaction evidence="7">
        <text>L-threonyl-[protein] + ATP = O-phospho-L-threonyl-[protein] + ADP + H(+)</text>
        <dbReference type="Rhea" id="RHEA:46608"/>
        <dbReference type="Rhea" id="RHEA-COMP:11060"/>
        <dbReference type="Rhea" id="RHEA-COMP:11605"/>
        <dbReference type="ChEBI" id="CHEBI:15378"/>
        <dbReference type="ChEBI" id="CHEBI:30013"/>
        <dbReference type="ChEBI" id="CHEBI:30616"/>
        <dbReference type="ChEBI" id="CHEBI:61977"/>
        <dbReference type="ChEBI" id="CHEBI:456216"/>
        <dbReference type="EC" id="2.7.11.1"/>
    </reaction>
</comment>
<gene>
    <name evidence="10" type="ORF">HU200_042221</name>
</gene>
<dbReference type="EMBL" id="JACEFO010002027">
    <property type="protein sequence ID" value="KAF8688742.1"/>
    <property type="molecule type" value="Genomic_DNA"/>
</dbReference>
<proteinExistence type="predicted"/>
<evidence type="ECO:0000313" key="10">
    <source>
        <dbReference type="EMBL" id="KAF8688742.1"/>
    </source>
</evidence>
<evidence type="ECO:0000256" key="5">
    <source>
        <dbReference type="ARBA" id="ARBA00022777"/>
    </source>
</evidence>
<evidence type="ECO:0000256" key="7">
    <source>
        <dbReference type="ARBA" id="ARBA00047899"/>
    </source>
</evidence>
<keyword evidence="5" id="KW-0418">Kinase</keyword>
<reference evidence="10" key="1">
    <citation type="submission" date="2020-07" db="EMBL/GenBank/DDBJ databases">
        <title>Genome sequence and genetic diversity analysis of an under-domesticated orphan crop, white fonio (Digitaria exilis).</title>
        <authorList>
            <person name="Bennetzen J.L."/>
            <person name="Chen S."/>
            <person name="Ma X."/>
            <person name="Wang X."/>
            <person name="Yssel A.E.J."/>
            <person name="Chaluvadi S.R."/>
            <person name="Johnson M."/>
            <person name="Gangashetty P."/>
            <person name="Hamidou F."/>
            <person name="Sanogo M.D."/>
            <person name="Zwaenepoel A."/>
            <person name="Wallace J."/>
            <person name="Van De Peer Y."/>
            <person name="Van Deynze A."/>
        </authorList>
    </citation>
    <scope>NUCLEOTIDE SEQUENCE</scope>
    <source>
        <tissue evidence="10">Leaves</tissue>
    </source>
</reference>
<dbReference type="InterPro" id="IPR000719">
    <property type="entry name" value="Prot_kinase_dom"/>
</dbReference>
<dbReference type="Pfam" id="PF00069">
    <property type="entry name" value="Pkinase"/>
    <property type="match status" value="1"/>
</dbReference>
<dbReference type="InterPro" id="IPR011009">
    <property type="entry name" value="Kinase-like_dom_sf"/>
</dbReference>
<dbReference type="GO" id="GO:0005737">
    <property type="term" value="C:cytoplasm"/>
    <property type="evidence" value="ECO:0007669"/>
    <property type="project" value="TreeGrafter"/>
</dbReference>
<sequence length="382" mass="42695">MGCSISGLNALYDAATGGGDVWINERRFRVLRQIGEGGFAFVYLVREHQPASDASPSRRHNAHLSGLPRAPSRAHDFVLVSVVDTTKYVLLGVSIAEDGTYAMKKVLIQSKEQLDLVREEIRVSSLFNHPNLLPLLDHAIIAVKSAQGDWSHEAYLLFPVHLDGTLFDNANIMLSRKEFYSTADVLQIFRQVSQFYILIKGYLQMCEGLKHMHSFDPPYAHNDVKPGNVLITCRKGKAPVATLMDFGSASPARKQIRSRSEALQLQEWAAEHCSAPYRAPELWDCPSHADIDERTDIWSLGCTLYAIMFNVSPFEYALGESGGSLQLAIVNGQLKWPAGPNPPYPDELRQFVIWMLQPQPAMRPHIGDVTLHVDKLIAKYLS</sequence>
<evidence type="ECO:0000256" key="1">
    <source>
        <dbReference type="ARBA" id="ARBA00012513"/>
    </source>
</evidence>
<dbReference type="InterPro" id="IPR008271">
    <property type="entry name" value="Ser/Thr_kinase_AS"/>
</dbReference>
<evidence type="ECO:0000256" key="2">
    <source>
        <dbReference type="ARBA" id="ARBA00022527"/>
    </source>
</evidence>
<dbReference type="GO" id="GO:0004674">
    <property type="term" value="F:protein serine/threonine kinase activity"/>
    <property type="evidence" value="ECO:0007669"/>
    <property type="project" value="UniProtKB-KW"/>
</dbReference>